<keyword evidence="3" id="KW-1185">Reference proteome</keyword>
<proteinExistence type="predicted"/>
<organism evidence="2 3">
    <name type="scientific">Deinococcus budaensis</name>
    <dbReference type="NCBI Taxonomy" id="1665626"/>
    <lineage>
        <taxon>Bacteria</taxon>
        <taxon>Thermotogati</taxon>
        <taxon>Deinococcota</taxon>
        <taxon>Deinococci</taxon>
        <taxon>Deinococcales</taxon>
        <taxon>Deinococcaceae</taxon>
        <taxon>Deinococcus</taxon>
    </lineage>
</organism>
<sequence>MSNGNPWASMTPGGSPEERQTKALERIATALERIAGLMVDDAAERANEKQVTKQAAAKAEERRKQAEEHNRLANSAAAQLGPGDVLDQNGEFR</sequence>
<gene>
    <name evidence="2" type="ORF">HNQ09_003761</name>
</gene>
<evidence type="ECO:0000256" key="1">
    <source>
        <dbReference type="SAM" id="MobiDB-lite"/>
    </source>
</evidence>
<dbReference type="RefSeq" id="WP_184032022.1">
    <property type="nucleotide sequence ID" value="NZ_JACHFN010000025.1"/>
</dbReference>
<dbReference type="AlphaFoldDB" id="A0A7W8LS59"/>
<dbReference type="Proteomes" id="UP000525389">
    <property type="component" value="Unassembled WGS sequence"/>
</dbReference>
<feature type="region of interest" description="Disordered" evidence="1">
    <location>
        <begin position="1"/>
        <end position="22"/>
    </location>
</feature>
<name>A0A7W8LS59_9DEIO</name>
<feature type="region of interest" description="Disordered" evidence="1">
    <location>
        <begin position="45"/>
        <end position="93"/>
    </location>
</feature>
<evidence type="ECO:0000313" key="3">
    <source>
        <dbReference type="Proteomes" id="UP000525389"/>
    </source>
</evidence>
<comment type="caution">
    <text evidence="2">The sequence shown here is derived from an EMBL/GenBank/DDBJ whole genome shotgun (WGS) entry which is preliminary data.</text>
</comment>
<evidence type="ECO:0000313" key="2">
    <source>
        <dbReference type="EMBL" id="MBB5236287.1"/>
    </source>
</evidence>
<feature type="compositionally biased region" description="Basic and acidic residues" evidence="1">
    <location>
        <begin position="58"/>
        <end position="71"/>
    </location>
</feature>
<dbReference type="EMBL" id="JACHFN010000025">
    <property type="protein sequence ID" value="MBB5236287.1"/>
    <property type="molecule type" value="Genomic_DNA"/>
</dbReference>
<accession>A0A7W8LS59</accession>
<reference evidence="2 3" key="1">
    <citation type="submission" date="2020-08" db="EMBL/GenBank/DDBJ databases">
        <title>Genomic Encyclopedia of Type Strains, Phase IV (KMG-IV): sequencing the most valuable type-strain genomes for metagenomic binning, comparative biology and taxonomic classification.</title>
        <authorList>
            <person name="Goeker M."/>
        </authorList>
    </citation>
    <scope>NUCLEOTIDE SEQUENCE [LARGE SCALE GENOMIC DNA]</scope>
    <source>
        <strain evidence="2 3">DSM 101791</strain>
    </source>
</reference>
<protein>
    <submittedName>
        <fullName evidence="2">Uncharacterized protein</fullName>
    </submittedName>
</protein>